<keyword evidence="1" id="KW-0732">Signal</keyword>
<comment type="caution">
    <text evidence="2">The sequence shown here is derived from an EMBL/GenBank/DDBJ whole genome shotgun (WGS) entry which is preliminary data.</text>
</comment>
<dbReference type="AlphaFoldDB" id="A0A315ZCR3"/>
<name>A0A315ZCR3_SEDFL</name>
<organism evidence="2 3">
    <name type="scientific">Sediminitomix flava</name>
    <dbReference type="NCBI Taxonomy" id="379075"/>
    <lineage>
        <taxon>Bacteria</taxon>
        <taxon>Pseudomonadati</taxon>
        <taxon>Bacteroidota</taxon>
        <taxon>Cytophagia</taxon>
        <taxon>Cytophagales</taxon>
        <taxon>Flammeovirgaceae</taxon>
        <taxon>Sediminitomix</taxon>
    </lineage>
</organism>
<feature type="chain" id="PRO_5016386526" description="Lipoprotein" evidence="1">
    <location>
        <begin position="31"/>
        <end position="109"/>
    </location>
</feature>
<sequence>MIFTIIILFKMKKTLTLISLLFVAFTFSSCDELLDEVNCVSLVAEYNKLIETPEEDIDCDMLTELYDIIKEGKECDEFMQLAEDEGYSSVDAMLEEVELAKAIICTFAQ</sequence>
<accession>A0A315ZCR3</accession>
<feature type="signal peptide" evidence="1">
    <location>
        <begin position="1"/>
        <end position="30"/>
    </location>
</feature>
<keyword evidence="3" id="KW-1185">Reference proteome</keyword>
<proteinExistence type="predicted"/>
<evidence type="ECO:0008006" key="4">
    <source>
        <dbReference type="Google" id="ProtNLM"/>
    </source>
</evidence>
<reference evidence="2 3" key="1">
    <citation type="submission" date="2018-03" db="EMBL/GenBank/DDBJ databases">
        <title>Genomic Encyclopedia of Archaeal and Bacterial Type Strains, Phase II (KMG-II): from individual species to whole genera.</title>
        <authorList>
            <person name="Goeker M."/>
        </authorList>
    </citation>
    <scope>NUCLEOTIDE SEQUENCE [LARGE SCALE GENOMIC DNA]</scope>
    <source>
        <strain evidence="2 3">DSM 28229</strain>
    </source>
</reference>
<dbReference type="EMBL" id="QGDO01000002">
    <property type="protein sequence ID" value="PWJ43375.1"/>
    <property type="molecule type" value="Genomic_DNA"/>
</dbReference>
<evidence type="ECO:0000256" key="1">
    <source>
        <dbReference type="SAM" id="SignalP"/>
    </source>
</evidence>
<evidence type="ECO:0000313" key="3">
    <source>
        <dbReference type="Proteomes" id="UP000245535"/>
    </source>
</evidence>
<protein>
    <recommendedName>
        <fullName evidence="4">Lipoprotein</fullName>
    </recommendedName>
</protein>
<evidence type="ECO:0000313" key="2">
    <source>
        <dbReference type="EMBL" id="PWJ43375.1"/>
    </source>
</evidence>
<gene>
    <name evidence="2" type="ORF">BC781_102935</name>
</gene>
<dbReference type="Proteomes" id="UP000245535">
    <property type="component" value="Unassembled WGS sequence"/>
</dbReference>